<keyword evidence="4" id="KW-1185">Reference proteome</keyword>
<dbReference type="PROSITE" id="PS51257">
    <property type="entry name" value="PROKAR_LIPOPROTEIN"/>
    <property type="match status" value="1"/>
</dbReference>
<keyword evidence="1" id="KW-0732">Signal</keyword>
<dbReference type="Pfam" id="PF17680">
    <property type="entry name" value="FlgO"/>
    <property type="match status" value="1"/>
</dbReference>
<name>A0ABV6BH87_9GAMM</name>
<comment type="caution">
    <text evidence="3">The sequence shown here is derived from an EMBL/GenBank/DDBJ whole genome shotgun (WGS) entry which is preliminary data.</text>
</comment>
<accession>A0ABV6BH87</accession>
<evidence type="ECO:0000313" key="3">
    <source>
        <dbReference type="EMBL" id="MFC0050226.1"/>
    </source>
</evidence>
<evidence type="ECO:0000259" key="2">
    <source>
        <dbReference type="Pfam" id="PF17680"/>
    </source>
</evidence>
<evidence type="ECO:0000256" key="1">
    <source>
        <dbReference type="SAM" id="SignalP"/>
    </source>
</evidence>
<dbReference type="InterPro" id="IPR041215">
    <property type="entry name" value="FlgO_dom"/>
</dbReference>
<dbReference type="EMBL" id="JBHLXP010000005">
    <property type="protein sequence ID" value="MFC0050226.1"/>
    <property type="molecule type" value="Genomic_DNA"/>
</dbReference>
<feature type="signal peptide" evidence="1">
    <location>
        <begin position="1"/>
        <end position="21"/>
    </location>
</feature>
<feature type="chain" id="PRO_5046005014" evidence="1">
    <location>
        <begin position="22"/>
        <end position="238"/>
    </location>
</feature>
<dbReference type="RefSeq" id="WP_377247613.1">
    <property type="nucleotide sequence ID" value="NZ_JBHLXP010000005.1"/>
</dbReference>
<proteinExistence type="predicted"/>
<protein>
    <submittedName>
        <fullName evidence="3">FlgO family outer membrane protein</fullName>
    </submittedName>
</protein>
<evidence type="ECO:0000313" key="4">
    <source>
        <dbReference type="Proteomes" id="UP001589813"/>
    </source>
</evidence>
<dbReference type="Proteomes" id="UP001589813">
    <property type="component" value="Unassembled WGS sequence"/>
</dbReference>
<reference evidence="3 4" key="1">
    <citation type="submission" date="2024-09" db="EMBL/GenBank/DDBJ databases">
        <authorList>
            <person name="Sun Q."/>
            <person name="Mori K."/>
        </authorList>
    </citation>
    <scope>NUCLEOTIDE SEQUENCE [LARGE SCALE GENOMIC DNA]</scope>
    <source>
        <strain evidence="3 4">KCTC 23315</strain>
    </source>
</reference>
<gene>
    <name evidence="3" type="ORF">ACFFJP_18145</name>
</gene>
<sequence length="238" mass="26311">MKKIHSLLLLCLAMLSGCASWERYSLLTGNDDAESEVALQGPAKQSLKPQYYVSPALYNGEAYQATQQAAQKLQSQYQPQAAVNVNHYVQSMMHDLVANLDLVNPQMVIGMTSFVYLDGPYDQTDLLGNQLSESFMHEVHQFGLGVIDFKTTDYIRVTPQGDFVFSRDFMELKEEQPIEFVLGGTLVRHQGGTLINARLVSVASKKVAATAQGFIPQQVVDALYQSGGSEKLLLKQGE</sequence>
<feature type="domain" description="FlgO" evidence="2">
    <location>
        <begin position="91"/>
        <end position="219"/>
    </location>
</feature>
<organism evidence="3 4">
    <name type="scientific">Rheinheimera tilapiae</name>
    <dbReference type="NCBI Taxonomy" id="875043"/>
    <lineage>
        <taxon>Bacteria</taxon>
        <taxon>Pseudomonadati</taxon>
        <taxon>Pseudomonadota</taxon>
        <taxon>Gammaproteobacteria</taxon>
        <taxon>Chromatiales</taxon>
        <taxon>Chromatiaceae</taxon>
        <taxon>Rheinheimera</taxon>
    </lineage>
</organism>